<gene>
    <name evidence="5" type="ORF">L596_016707</name>
</gene>
<dbReference type="GO" id="GO:0000775">
    <property type="term" value="C:chromosome, centromeric region"/>
    <property type="evidence" value="ECO:0007669"/>
    <property type="project" value="TreeGrafter"/>
</dbReference>
<dbReference type="GO" id="GO:0031390">
    <property type="term" value="C:Ctf18 RFC-like complex"/>
    <property type="evidence" value="ECO:0007669"/>
    <property type="project" value="InterPro"/>
</dbReference>
<dbReference type="Proteomes" id="UP000298663">
    <property type="component" value="Unassembled WGS sequence"/>
</dbReference>
<dbReference type="GO" id="GO:0006260">
    <property type="term" value="P:DNA replication"/>
    <property type="evidence" value="ECO:0007669"/>
    <property type="project" value="UniProtKB-KW"/>
</dbReference>
<dbReference type="EMBL" id="AZBU02000004">
    <property type="protein sequence ID" value="TKR83054.1"/>
    <property type="molecule type" value="Genomic_DNA"/>
</dbReference>
<keyword evidence="6" id="KW-1185">Reference proteome</keyword>
<proteinExistence type="inferred from homology"/>
<feature type="region of interest" description="Disordered" evidence="4">
    <location>
        <begin position="1"/>
        <end position="24"/>
    </location>
</feature>
<dbReference type="Pfam" id="PF09724">
    <property type="entry name" value="Dcc1"/>
    <property type="match status" value="1"/>
</dbReference>
<evidence type="ECO:0000313" key="6">
    <source>
        <dbReference type="Proteomes" id="UP000298663"/>
    </source>
</evidence>
<dbReference type="PANTHER" id="PTHR13395:SF6">
    <property type="entry name" value="SISTER CHROMATID COHESION PROTEIN DCC1"/>
    <property type="match status" value="1"/>
</dbReference>
<dbReference type="PANTHER" id="PTHR13395">
    <property type="entry name" value="SISTER CHROMATID COHESION PROTEIN DCC1-RELATED"/>
    <property type="match status" value="1"/>
</dbReference>
<evidence type="ECO:0000256" key="3">
    <source>
        <dbReference type="ARBA" id="ARBA00022705"/>
    </source>
</evidence>
<keyword evidence="3" id="KW-0235">DNA replication</keyword>
<protein>
    <recommendedName>
        <fullName evidence="2">Sister chromatid cohesion protein DCC1</fullName>
    </recommendedName>
</protein>
<sequence>MDRFITRKKRENPNAAALGSQAPYSEVPKENIDVEDTTNLLDNVDRVKFFFGMAKELEAVEPEIQQVYFPEDATLDDCLLIELDKDLADRFETNGTLVIRGNPDDETYICTENRTYRLKEAEISNSWILTENLQLATRENDGDVRLKLRPITSVHHTYLEATEVQHVSLYRLRELLREDEIAWGEPIESTSKRHNLDFFLDYIQMSEQQLLEALDQQPVLEVEGIYRWLSLRYRDQLVDKITTLCDDSEAPDVSVEAVTFEALRSHLDASICDQAIRWFLKDQCKSLPDFEGHYALEERQICRSKASQILRMTTQLQLAHFEIAMSRAMPISLNLKYEYLRGLALVTETLAAGKTIRYLPVEDLPEKMSDRFALLFNIQSPWKYSHIEPYLDDVASSSKAKGQILLKFCRRAAEGGEDTYYPVER</sequence>
<evidence type="ECO:0000256" key="4">
    <source>
        <dbReference type="SAM" id="MobiDB-lite"/>
    </source>
</evidence>
<dbReference type="AlphaFoldDB" id="A0A4U5NJM4"/>
<accession>A0A4U5NJM4</accession>
<organism evidence="5 6">
    <name type="scientific">Steinernema carpocapsae</name>
    <name type="common">Entomopathogenic nematode</name>
    <dbReference type="NCBI Taxonomy" id="34508"/>
    <lineage>
        <taxon>Eukaryota</taxon>
        <taxon>Metazoa</taxon>
        <taxon>Ecdysozoa</taxon>
        <taxon>Nematoda</taxon>
        <taxon>Chromadorea</taxon>
        <taxon>Rhabditida</taxon>
        <taxon>Tylenchina</taxon>
        <taxon>Panagrolaimomorpha</taxon>
        <taxon>Strongyloidoidea</taxon>
        <taxon>Steinernematidae</taxon>
        <taxon>Steinernema</taxon>
    </lineage>
</organism>
<dbReference type="OrthoDB" id="5199543at2759"/>
<dbReference type="GO" id="GO:0000785">
    <property type="term" value="C:chromatin"/>
    <property type="evidence" value="ECO:0007669"/>
    <property type="project" value="TreeGrafter"/>
</dbReference>
<name>A0A4U5NJM4_STECR</name>
<reference evidence="5 6" key="2">
    <citation type="journal article" date="2019" name="G3 (Bethesda)">
        <title>Hybrid Assembly of the Genome of the Entomopathogenic Nematode Steinernema carpocapsae Identifies the X-Chromosome.</title>
        <authorList>
            <person name="Serra L."/>
            <person name="Macchietto M."/>
            <person name="Macias-Munoz A."/>
            <person name="McGill C.J."/>
            <person name="Rodriguez I.M."/>
            <person name="Rodriguez B."/>
            <person name="Murad R."/>
            <person name="Mortazavi A."/>
        </authorList>
    </citation>
    <scope>NUCLEOTIDE SEQUENCE [LARGE SCALE GENOMIC DNA]</scope>
    <source>
        <strain evidence="5 6">ALL</strain>
    </source>
</reference>
<evidence type="ECO:0000313" key="5">
    <source>
        <dbReference type="EMBL" id="TKR83054.1"/>
    </source>
</evidence>
<evidence type="ECO:0000256" key="1">
    <source>
        <dbReference type="ARBA" id="ARBA00007017"/>
    </source>
</evidence>
<evidence type="ECO:0000256" key="2">
    <source>
        <dbReference type="ARBA" id="ARBA00017682"/>
    </source>
</evidence>
<comment type="similarity">
    <text evidence="1">Belongs to the DCC1 family.</text>
</comment>
<reference evidence="5 6" key="1">
    <citation type="journal article" date="2015" name="Genome Biol.">
        <title>Comparative genomics of Steinernema reveals deeply conserved gene regulatory networks.</title>
        <authorList>
            <person name="Dillman A.R."/>
            <person name="Macchietto M."/>
            <person name="Porter C.F."/>
            <person name="Rogers A."/>
            <person name="Williams B."/>
            <person name="Antoshechkin I."/>
            <person name="Lee M.M."/>
            <person name="Goodwin Z."/>
            <person name="Lu X."/>
            <person name="Lewis E.E."/>
            <person name="Goodrich-Blair H."/>
            <person name="Stock S.P."/>
            <person name="Adams B.J."/>
            <person name="Sternberg P.W."/>
            <person name="Mortazavi A."/>
        </authorList>
    </citation>
    <scope>NUCLEOTIDE SEQUENCE [LARGE SCALE GENOMIC DNA]</scope>
    <source>
        <strain evidence="5 6">ALL</strain>
    </source>
</reference>
<dbReference type="InterPro" id="IPR019128">
    <property type="entry name" value="Dcc1"/>
</dbReference>
<dbReference type="GO" id="GO:0034088">
    <property type="term" value="P:maintenance of mitotic sister chromatid cohesion"/>
    <property type="evidence" value="ECO:0007669"/>
    <property type="project" value="TreeGrafter"/>
</dbReference>
<comment type="caution">
    <text evidence="5">The sequence shown here is derived from an EMBL/GenBank/DDBJ whole genome shotgun (WGS) entry which is preliminary data.</text>
</comment>
<feature type="compositionally biased region" description="Basic residues" evidence="4">
    <location>
        <begin position="1"/>
        <end position="10"/>
    </location>
</feature>
<dbReference type="STRING" id="34508.A0A4U5NJM4"/>